<proteinExistence type="predicted"/>
<dbReference type="VEuPathDB" id="CryptoDB:Vbra_10562"/>
<reference evidence="3 4" key="1">
    <citation type="submission" date="2014-11" db="EMBL/GenBank/DDBJ databases">
        <authorList>
            <person name="Zhu J."/>
            <person name="Qi W."/>
            <person name="Song R."/>
        </authorList>
    </citation>
    <scope>NUCLEOTIDE SEQUENCE [LARGE SCALE GENOMIC DNA]</scope>
</reference>
<evidence type="ECO:0000256" key="1">
    <source>
        <dbReference type="SAM" id="MobiDB-lite"/>
    </source>
</evidence>
<keyword evidence="2" id="KW-0472">Membrane</keyword>
<evidence type="ECO:0000313" key="3">
    <source>
        <dbReference type="EMBL" id="CEM38559.1"/>
    </source>
</evidence>
<feature type="transmembrane region" description="Helical" evidence="2">
    <location>
        <begin position="40"/>
        <end position="60"/>
    </location>
</feature>
<accession>A0A0G4H4H7</accession>
<keyword evidence="4" id="KW-1185">Reference proteome</keyword>
<protein>
    <submittedName>
        <fullName evidence="3">Uncharacterized protein</fullName>
    </submittedName>
</protein>
<keyword evidence="2" id="KW-1133">Transmembrane helix</keyword>
<dbReference type="InParanoid" id="A0A0G4H4H7"/>
<keyword evidence="2" id="KW-0812">Transmembrane</keyword>
<feature type="region of interest" description="Disordered" evidence="1">
    <location>
        <begin position="79"/>
        <end position="138"/>
    </location>
</feature>
<organism evidence="3 4">
    <name type="scientific">Vitrella brassicaformis (strain CCMP3155)</name>
    <dbReference type="NCBI Taxonomy" id="1169540"/>
    <lineage>
        <taxon>Eukaryota</taxon>
        <taxon>Sar</taxon>
        <taxon>Alveolata</taxon>
        <taxon>Colpodellida</taxon>
        <taxon>Vitrellaceae</taxon>
        <taxon>Vitrella</taxon>
    </lineage>
</organism>
<feature type="compositionally biased region" description="Low complexity" evidence="1">
    <location>
        <begin position="79"/>
        <end position="116"/>
    </location>
</feature>
<evidence type="ECO:0000313" key="4">
    <source>
        <dbReference type="Proteomes" id="UP000041254"/>
    </source>
</evidence>
<name>A0A0G4H4H7_VITBC</name>
<evidence type="ECO:0000256" key="2">
    <source>
        <dbReference type="SAM" id="Phobius"/>
    </source>
</evidence>
<gene>
    <name evidence="3" type="ORF">Vbra_10562</name>
</gene>
<dbReference type="AlphaFoldDB" id="A0A0G4H4H7"/>
<dbReference type="EMBL" id="CDMY01000989">
    <property type="protein sequence ID" value="CEM38559.1"/>
    <property type="molecule type" value="Genomic_DNA"/>
</dbReference>
<dbReference type="Proteomes" id="UP000041254">
    <property type="component" value="Unassembled WGS sequence"/>
</dbReference>
<sequence length="274" mass="29906">MLLLRRSSIHTEQHEGPSLDERLERLENGVKYLEHRATKYLGILSLLIFVLTLATSIRLYTEVDLDEVFEGCYNETAFTTQAPPTTTDAPSSSASNTTTTTPTPTTNTTTAAAPIPQQSRGGFGPPKGKTKPVPSPQKDMDALVRHARHAEDCDEECDWQQIGATAAYILHPRRSCTLLRIGIVVVVLVPISALRPGQRVGRRAMKGIVTRVSPVKAYGKNVGTQGRVFSMLLTTKRPASKWACLASDVLEFAHHPMPSEESVLTNFKSSVGLG</sequence>